<proteinExistence type="predicted"/>
<dbReference type="Proteomes" id="UP000012174">
    <property type="component" value="Unassembled WGS sequence"/>
</dbReference>
<sequence>MASPSTLMQARRLITSSNLPLPGDRASEPGAEPGVDVTVDVLKSQPILGGTLMRSRVATNKKLPTNNDGFGSIPLDDVPGVGIVLPGGLNMYYLDVAPNTEGTMHRTTSTDYLVILEGTLSLITPPPEPYTVDGGKPTYGELVETLCQSGEVVLQRGMMHALSNRTDRWVRLLAIVLASEPNRVPIQPRRPDVQEEEDVRILDDAWLA</sequence>
<evidence type="ECO:0000313" key="2">
    <source>
        <dbReference type="Proteomes" id="UP000012174"/>
    </source>
</evidence>
<dbReference type="Gene3D" id="2.60.120.10">
    <property type="entry name" value="Jelly Rolls"/>
    <property type="match status" value="1"/>
</dbReference>
<protein>
    <submittedName>
        <fullName evidence="1">Putative cupin domain containing protein</fullName>
    </submittedName>
</protein>
<dbReference type="AlphaFoldDB" id="M7SLA2"/>
<dbReference type="PANTHER" id="PTHR36156">
    <property type="entry name" value="SLR2101 PROTEIN"/>
    <property type="match status" value="1"/>
</dbReference>
<evidence type="ECO:0000313" key="1">
    <source>
        <dbReference type="EMBL" id="EMR67139.1"/>
    </source>
</evidence>
<dbReference type="PANTHER" id="PTHR36156:SF2">
    <property type="entry name" value="CUPIN TYPE-2 DOMAIN-CONTAINING PROTEIN"/>
    <property type="match status" value="1"/>
</dbReference>
<dbReference type="OMA" id="MHALSNR"/>
<accession>M7SLA2</accession>
<reference evidence="2" key="1">
    <citation type="journal article" date="2013" name="Genome Announc.">
        <title>Draft genome sequence of the grapevine dieback fungus Eutypa lata UCR-EL1.</title>
        <authorList>
            <person name="Blanco-Ulate B."/>
            <person name="Rolshausen P.E."/>
            <person name="Cantu D."/>
        </authorList>
    </citation>
    <scope>NUCLEOTIDE SEQUENCE [LARGE SCALE GENOMIC DNA]</scope>
    <source>
        <strain evidence="2">UCR-EL1</strain>
    </source>
</reference>
<dbReference type="SUPFAM" id="SSF51182">
    <property type="entry name" value="RmlC-like cupins"/>
    <property type="match status" value="1"/>
</dbReference>
<name>M7SLA2_EUTLA</name>
<dbReference type="CDD" id="cd02231">
    <property type="entry name" value="cupin_BLL6423-like"/>
    <property type="match status" value="1"/>
</dbReference>
<dbReference type="InterPro" id="IPR047142">
    <property type="entry name" value="OryJ/VirC-like"/>
</dbReference>
<gene>
    <name evidence="1" type="ORF">UCREL1_5865</name>
</gene>
<dbReference type="HOGENOM" id="CLU_113398_0_0_1"/>
<dbReference type="InterPro" id="IPR014710">
    <property type="entry name" value="RmlC-like_jellyroll"/>
</dbReference>
<dbReference type="EMBL" id="KB706515">
    <property type="protein sequence ID" value="EMR67139.1"/>
    <property type="molecule type" value="Genomic_DNA"/>
</dbReference>
<dbReference type="InterPro" id="IPR011051">
    <property type="entry name" value="RmlC_Cupin_sf"/>
</dbReference>
<keyword evidence="2" id="KW-1185">Reference proteome</keyword>
<dbReference type="OrthoDB" id="5840532at2759"/>
<organism evidence="1 2">
    <name type="scientific">Eutypa lata (strain UCR-EL1)</name>
    <name type="common">Grapevine dieback disease fungus</name>
    <name type="synonym">Eutypa armeniacae</name>
    <dbReference type="NCBI Taxonomy" id="1287681"/>
    <lineage>
        <taxon>Eukaryota</taxon>
        <taxon>Fungi</taxon>
        <taxon>Dikarya</taxon>
        <taxon>Ascomycota</taxon>
        <taxon>Pezizomycotina</taxon>
        <taxon>Sordariomycetes</taxon>
        <taxon>Xylariomycetidae</taxon>
        <taxon>Xylariales</taxon>
        <taxon>Diatrypaceae</taxon>
        <taxon>Eutypa</taxon>
    </lineage>
</organism>
<dbReference type="KEGG" id="ela:UCREL1_5865"/>